<dbReference type="STRING" id="1121001.SAMN02745857_01944"/>
<dbReference type="PANTHER" id="PTHR33371:SF4">
    <property type="entry name" value="INTERMEMBRANE PHOSPHOLIPID TRANSPORT SYSTEM BINDING PROTEIN MLAD"/>
    <property type="match status" value="1"/>
</dbReference>
<dbReference type="PANTHER" id="PTHR33371">
    <property type="entry name" value="INTERMEMBRANE PHOSPHOLIPID TRANSPORT SYSTEM BINDING PROTEIN MLAD-RELATED"/>
    <property type="match status" value="1"/>
</dbReference>
<feature type="coiled-coil region" evidence="1">
    <location>
        <begin position="177"/>
        <end position="237"/>
    </location>
</feature>
<dbReference type="InterPro" id="IPR052336">
    <property type="entry name" value="MlaD_Phospholipid_Transporter"/>
</dbReference>
<accession>A0A1W1XL97</accession>
<dbReference type="Proteomes" id="UP000192761">
    <property type="component" value="Unassembled WGS sequence"/>
</dbReference>
<sequence length="322" mass="34868">MKYLKDSDPRFRMLGWRAGSFALLALGLMLALVVALGLRQGYFVQKTRLNFVAENGAGLLPGMQVRLSGFKIGVVDTVALGESAKVDVELLVETRYMKWVKADSQAILQQDGFLGDHFIEIVGGSPKLPPAQDGAKLNFAPALGLADIALDLRQRIIPIIDSTQTTLEYINDPKGDVRQMLGNLKELSAEVRQTRAAVDALLAKADRVADKQVPATLEAAQRTLERADRTLADVQGRLPGVFDQLDRTMGHAAQAASEAAAVMGATRHIVDEAAPRVPGILRNGDATLRTTRELLDGASQSWPLKNWMQPPAASAPMPDSRQ</sequence>
<feature type="domain" description="Mce/MlaD" evidence="3">
    <location>
        <begin position="47"/>
        <end position="123"/>
    </location>
</feature>
<gene>
    <name evidence="4" type="ORF">SAMN02745857_01944</name>
</gene>
<dbReference type="InterPro" id="IPR003399">
    <property type="entry name" value="Mce/MlaD"/>
</dbReference>
<dbReference type="AlphaFoldDB" id="A0A1W1XL97"/>
<evidence type="ECO:0000313" key="4">
    <source>
        <dbReference type="EMBL" id="SMC24740.1"/>
    </source>
</evidence>
<feature type="region of interest" description="Disordered" evidence="2">
    <location>
        <begin position="302"/>
        <end position="322"/>
    </location>
</feature>
<dbReference type="RefSeq" id="WP_084090604.1">
    <property type="nucleotide sequence ID" value="NZ_FWXD01000010.1"/>
</dbReference>
<evidence type="ECO:0000256" key="2">
    <source>
        <dbReference type="SAM" id="MobiDB-lite"/>
    </source>
</evidence>
<keyword evidence="1" id="KW-0175">Coiled coil</keyword>
<keyword evidence="5" id="KW-1185">Reference proteome</keyword>
<evidence type="ECO:0000259" key="3">
    <source>
        <dbReference type="Pfam" id="PF02470"/>
    </source>
</evidence>
<evidence type="ECO:0000313" key="5">
    <source>
        <dbReference type="Proteomes" id="UP000192761"/>
    </source>
</evidence>
<evidence type="ECO:0000256" key="1">
    <source>
        <dbReference type="SAM" id="Coils"/>
    </source>
</evidence>
<reference evidence="4 5" key="1">
    <citation type="submission" date="2017-04" db="EMBL/GenBank/DDBJ databases">
        <authorList>
            <person name="Afonso C.L."/>
            <person name="Miller P.J."/>
            <person name="Scott M.A."/>
            <person name="Spackman E."/>
            <person name="Goraichik I."/>
            <person name="Dimitrov K.M."/>
            <person name="Suarez D.L."/>
            <person name="Swayne D.E."/>
        </authorList>
    </citation>
    <scope>NUCLEOTIDE SEQUENCE [LARGE SCALE GENOMIC DNA]</scope>
    <source>
        <strain evidence="4 5">DSM 23236</strain>
    </source>
</reference>
<proteinExistence type="predicted"/>
<protein>
    <submittedName>
        <fullName evidence="4">Phospholipid/cholesterol/gamma-HCH transport system substrate-binding protein</fullName>
    </submittedName>
</protein>
<organism evidence="4 5">
    <name type="scientific">Andreprevotia lacus DSM 23236</name>
    <dbReference type="NCBI Taxonomy" id="1121001"/>
    <lineage>
        <taxon>Bacteria</taxon>
        <taxon>Pseudomonadati</taxon>
        <taxon>Pseudomonadota</taxon>
        <taxon>Betaproteobacteria</taxon>
        <taxon>Neisseriales</taxon>
        <taxon>Chitinibacteraceae</taxon>
        <taxon>Andreprevotia</taxon>
    </lineage>
</organism>
<dbReference type="EMBL" id="FWXD01000010">
    <property type="protein sequence ID" value="SMC24740.1"/>
    <property type="molecule type" value="Genomic_DNA"/>
</dbReference>
<dbReference type="OrthoDB" id="8579797at2"/>
<dbReference type="Pfam" id="PF02470">
    <property type="entry name" value="MlaD"/>
    <property type="match status" value="1"/>
</dbReference>
<name>A0A1W1XL97_9NEIS</name>